<evidence type="ECO:0000256" key="2">
    <source>
        <dbReference type="SAM" id="Phobius"/>
    </source>
</evidence>
<accession>A0A5C4JGA4</accession>
<keyword evidence="5" id="KW-1185">Reference proteome</keyword>
<gene>
    <name evidence="4" type="ORF">ETD83_08345</name>
</gene>
<feature type="transmembrane region" description="Helical" evidence="2">
    <location>
        <begin position="27"/>
        <end position="50"/>
    </location>
</feature>
<organism evidence="4 5">
    <name type="scientific">Actinomadura soli</name>
    <dbReference type="NCBI Taxonomy" id="2508997"/>
    <lineage>
        <taxon>Bacteria</taxon>
        <taxon>Bacillati</taxon>
        <taxon>Actinomycetota</taxon>
        <taxon>Actinomycetes</taxon>
        <taxon>Streptosporangiales</taxon>
        <taxon>Thermomonosporaceae</taxon>
        <taxon>Actinomadura</taxon>
    </lineage>
</organism>
<keyword evidence="2" id="KW-0812">Transmembrane</keyword>
<dbReference type="Proteomes" id="UP000309174">
    <property type="component" value="Unassembled WGS sequence"/>
</dbReference>
<comment type="caution">
    <text evidence="4">The sequence shown here is derived from an EMBL/GenBank/DDBJ whole genome shotgun (WGS) entry which is preliminary data.</text>
</comment>
<protein>
    <submittedName>
        <fullName evidence="4">Pilus assembly protein</fullName>
    </submittedName>
</protein>
<evidence type="ECO:0000313" key="5">
    <source>
        <dbReference type="Proteomes" id="UP000309174"/>
    </source>
</evidence>
<keyword evidence="2" id="KW-1133">Transmembrane helix</keyword>
<evidence type="ECO:0000313" key="4">
    <source>
        <dbReference type="EMBL" id="TMR04359.1"/>
    </source>
</evidence>
<sequence>MDQRDPRRHQPVNTLERARERRDQGSATVATAITFPVVGLLFLALVQAVMVSVARDVAQSAAEEGLRVARARHGTFAEGRTAAASFARAEPVLQTPAVTISGTNTINVRVTGHAPSLLPGVNITVSRTVRGPRERFTTQTRGFTNPGPA</sequence>
<dbReference type="InterPro" id="IPR012495">
    <property type="entry name" value="TadE-like_dom"/>
</dbReference>
<evidence type="ECO:0000256" key="1">
    <source>
        <dbReference type="SAM" id="MobiDB-lite"/>
    </source>
</evidence>
<evidence type="ECO:0000259" key="3">
    <source>
        <dbReference type="Pfam" id="PF07811"/>
    </source>
</evidence>
<proteinExistence type="predicted"/>
<feature type="region of interest" description="Disordered" evidence="1">
    <location>
        <begin position="1"/>
        <end position="25"/>
    </location>
</feature>
<keyword evidence="2" id="KW-0472">Membrane</keyword>
<feature type="domain" description="TadE-like" evidence="3">
    <location>
        <begin position="25"/>
        <end position="67"/>
    </location>
</feature>
<dbReference type="OrthoDB" id="4460024at2"/>
<feature type="compositionally biased region" description="Basic residues" evidence="1">
    <location>
        <begin position="1"/>
        <end position="10"/>
    </location>
</feature>
<reference evidence="4 5" key="1">
    <citation type="submission" date="2019-05" db="EMBL/GenBank/DDBJ databases">
        <title>Draft genome sequence of Actinomadura sp. 14C53.</title>
        <authorList>
            <person name="Saricaoglu S."/>
            <person name="Isik K."/>
        </authorList>
    </citation>
    <scope>NUCLEOTIDE SEQUENCE [LARGE SCALE GENOMIC DNA]</scope>
    <source>
        <strain evidence="4 5">14C53</strain>
    </source>
</reference>
<dbReference type="AlphaFoldDB" id="A0A5C4JGA4"/>
<dbReference type="Pfam" id="PF07811">
    <property type="entry name" value="TadE"/>
    <property type="match status" value="1"/>
</dbReference>
<dbReference type="EMBL" id="VCKW01000030">
    <property type="protein sequence ID" value="TMR04359.1"/>
    <property type="molecule type" value="Genomic_DNA"/>
</dbReference>
<name>A0A5C4JGA4_9ACTN</name>